<evidence type="ECO:0000313" key="1">
    <source>
        <dbReference type="EMBL" id="MPC09494.1"/>
    </source>
</evidence>
<reference evidence="1 2" key="1">
    <citation type="submission" date="2019-05" db="EMBL/GenBank/DDBJ databases">
        <title>Another draft genome of Portunus trituberculatus and its Hox gene families provides insights of decapod evolution.</title>
        <authorList>
            <person name="Jeong J.-H."/>
            <person name="Song I."/>
            <person name="Kim S."/>
            <person name="Choi T."/>
            <person name="Kim D."/>
            <person name="Ryu S."/>
            <person name="Kim W."/>
        </authorList>
    </citation>
    <scope>NUCLEOTIDE SEQUENCE [LARGE SCALE GENOMIC DNA]</scope>
    <source>
        <tissue evidence="1">Muscle</tissue>
    </source>
</reference>
<proteinExistence type="predicted"/>
<accession>A0A5B7CL91</accession>
<dbReference type="EMBL" id="VSRR010000072">
    <property type="protein sequence ID" value="MPC09494.1"/>
    <property type="molecule type" value="Genomic_DNA"/>
</dbReference>
<sequence>MTNWVDRLHLDTRYFLRILVKNTDLKSFMNYCNDIPLVLLLPLLSTSDNLTLQGTLDIVLVMTLHTLHTHHTRILPYINIEENNKWSKKWEILEDGRDDVIVEEPAYHWWQVPVPVWAEMHQQGTLHDIVGKCVPCRTVTQLTGHSSSPTDLPIVPVTQPETHSNKVMGGTLPAIGDTAGVGDMYIMD</sequence>
<keyword evidence="2" id="KW-1185">Reference proteome</keyword>
<evidence type="ECO:0000313" key="2">
    <source>
        <dbReference type="Proteomes" id="UP000324222"/>
    </source>
</evidence>
<gene>
    <name evidence="1" type="ORF">E2C01_002106</name>
</gene>
<organism evidence="1 2">
    <name type="scientific">Portunus trituberculatus</name>
    <name type="common">Swimming crab</name>
    <name type="synonym">Neptunus trituberculatus</name>
    <dbReference type="NCBI Taxonomy" id="210409"/>
    <lineage>
        <taxon>Eukaryota</taxon>
        <taxon>Metazoa</taxon>
        <taxon>Ecdysozoa</taxon>
        <taxon>Arthropoda</taxon>
        <taxon>Crustacea</taxon>
        <taxon>Multicrustacea</taxon>
        <taxon>Malacostraca</taxon>
        <taxon>Eumalacostraca</taxon>
        <taxon>Eucarida</taxon>
        <taxon>Decapoda</taxon>
        <taxon>Pleocyemata</taxon>
        <taxon>Brachyura</taxon>
        <taxon>Eubrachyura</taxon>
        <taxon>Portunoidea</taxon>
        <taxon>Portunidae</taxon>
        <taxon>Portuninae</taxon>
        <taxon>Portunus</taxon>
    </lineage>
</organism>
<name>A0A5B7CL91_PORTR</name>
<protein>
    <submittedName>
        <fullName evidence="1">Uncharacterized protein</fullName>
    </submittedName>
</protein>
<dbReference type="AlphaFoldDB" id="A0A5B7CL91"/>
<comment type="caution">
    <text evidence="1">The sequence shown here is derived from an EMBL/GenBank/DDBJ whole genome shotgun (WGS) entry which is preliminary data.</text>
</comment>
<dbReference type="Proteomes" id="UP000324222">
    <property type="component" value="Unassembled WGS sequence"/>
</dbReference>